<dbReference type="PRINTS" id="PR00368">
    <property type="entry name" value="FADPNR"/>
</dbReference>
<evidence type="ECO:0000256" key="1">
    <source>
        <dbReference type="ARBA" id="ARBA00023002"/>
    </source>
</evidence>
<dbReference type="AlphaFoldDB" id="R7U9E1"/>
<reference evidence="5" key="1">
    <citation type="submission" date="2012-12" db="EMBL/GenBank/DDBJ databases">
        <authorList>
            <person name="Hellsten U."/>
            <person name="Grimwood J."/>
            <person name="Chapman J.A."/>
            <person name="Shapiro H."/>
            <person name="Aerts A."/>
            <person name="Otillar R.P."/>
            <person name="Terry A.Y."/>
            <person name="Boore J.L."/>
            <person name="Simakov O."/>
            <person name="Marletaz F."/>
            <person name="Cho S.-J."/>
            <person name="Edsinger-Gonzales E."/>
            <person name="Havlak P."/>
            <person name="Kuo D.-H."/>
            <person name="Larsson T."/>
            <person name="Lv J."/>
            <person name="Arendt D."/>
            <person name="Savage R."/>
            <person name="Osoegawa K."/>
            <person name="de Jong P."/>
            <person name="Lindberg D.R."/>
            <person name="Seaver E.C."/>
            <person name="Weisblat D.A."/>
            <person name="Putnam N.H."/>
            <person name="Grigoriev I.V."/>
            <person name="Rokhsar D.S."/>
        </authorList>
    </citation>
    <scope>NUCLEOTIDE SEQUENCE</scope>
    <source>
        <strain evidence="5">I ESC-2004</strain>
    </source>
</reference>
<evidence type="ECO:0008006" key="6">
    <source>
        <dbReference type="Google" id="ProtNLM"/>
    </source>
</evidence>
<dbReference type="EMBL" id="KB306540">
    <property type="protein sequence ID" value="ELT99755.1"/>
    <property type="molecule type" value="Genomic_DNA"/>
</dbReference>
<dbReference type="EnsemblMetazoa" id="CapteT226863">
    <property type="protein sequence ID" value="CapteP226863"/>
    <property type="gene ID" value="CapteG226863"/>
</dbReference>
<protein>
    <recommendedName>
        <fullName evidence="6">FAD/NAD(P)-binding domain-containing protein</fullName>
    </recommendedName>
</protein>
<dbReference type="Gene3D" id="3.50.50.60">
    <property type="entry name" value="FAD/NAD(P)-binding domain"/>
    <property type="match status" value="2"/>
</dbReference>
<dbReference type="PRINTS" id="PR00411">
    <property type="entry name" value="PNDRDTASEI"/>
</dbReference>
<feature type="compositionally biased region" description="Basic and acidic residues" evidence="2">
    <location>
        <begin position="619"/>
        <end position="631"/>
    </location>
</feature>
<dbReference type="Pfam" id="PF13738">
    <property type="entry name" value="Pyr_redox_3"/>
    <property type="match status" value="1"/>
</dbReference>
<dbReference type="STRING" id="283909.R7U9E1"/>
<evidence type="ECO:0000313" key="3">
    <source>
        <dbReference type="EMBL" id="ELT99755.1"/>
    </source>
</evidence>
<reference evidence="3 5" key="2">
    <citation type="journal article" date="2013" name="Nature">
        <title>Insights into bilaterian evolution from three spiralian genomes.</title>
        <authorList>
            <person name="Simakov O."/>
            <person name="Marletaz F."/>
            <person name="Cho S.J."/>
            <person name="Edsinger-Gonzales E."/>
            <person name="Havlak P."/>
            <person name="Hellsten U."/>
            <person name="Kuo D.H."/>
            <person name="Larsson T."/>
            <person name="Lv J."/>
            <person name="Arendt D."/>
            <person name="Savage R."/>
            <person name="Osoegawa K."/>
            <person name="de Jong P."/>
            <person name="Grimwood J."/>
            <person name="Chapman J.A."/>
            <person name="Shapiro H."/>
            <person name="Aerts A."/>
            <person name="Otillar R.P."/>
            <person name="Terry A.Y."/>
            <person name="Boore J.L."/>
            <person name="Grigoriev I.V."/>
            <person name="Lindberg D.R."/>
            <person name="Seaver E.C."/>
            <person name="Weisblat D.A."/>
            <person name="Putnam N.H."/>
            <person name="Rokhsar D.S."/>
        </authorList>
    </citation>
    <scope>NUCLEOTIDE SEQUENCE</scope>
    <source>
        <strain evidence="3 5">I ESC-2004</strain>
    </source>
</reference>
<dbReference type="GO" id="GO:0036503">
    <property type="term" value="P:ERAD pathway"/>
    <property type="evidence" value="ECO:0007669"/>
    <property type="project" value="TreeGrafter"/>
</dbReference>
<dbReference type="GO" id="GO:0005788">
    <property type="term" value="C:endoplasmic reticulum lumen"/>
    <property type="evidence" value="ECO:0007669"/>
    <property type="project" value="TreeGrafter"/>
</dbReference>
<organism evidence="3">
    <name type="scientific">Capitella teleta</name>
    <name type="common">Polychaete worm</name>
    <dbReference type="NCBI Taxonomy" id="283909"/>
    <lineage>
        <taxon>Eukaryota</taxon>
        <taxon>Metazoa</taxon>
        <taxon>Spiralia</taxon>
        <taxon>Lophotrochozoa</taxon>
        <taxon>Annelida</taxon>
        <taxon>Polychaeta</taxon>
        <taxon>Sedentaria</taxon>
        <taxon>Scolecida</taxon>
        <taxon>Capitellidae</taxon>
        <taxon>Capitella</taxon>
    </lineage>
</organism>
<keyword evidence="1" id="KW-0560">Oxidoreductase</keyword>
<gene>
    <name evidence="3" type="ORF">CAPTEDRAFT_226863</name>
</gene>
<dbReference type="EMBL" id="AMQN01009904">
    <property type="status" value="NOT_ANNOTATED_CDS"/>
    <property type="molecule type" value="Genomic_DNA"/>
</dbReference>
<dbReference type="HOGENOM" id="CLU_014290_1_0_1"/>
<sequence length="631" mass="72361">MGNPMEKADVNYEYIIVGAGPAGVQAAYYLEKAGRDYMILEKGDKPGYFFEKFPRHRTLISINKRFNYFPEDDYNMRHDWNSLLSDDTEMRFTKYSDELFPPADTLVDYMKDYCKKFNIKISYNTVVEKISRKTNSTGVTEFILKTKDTTYKSQVLIMATGAMKEKLPNIPGVELAQQYSEHSINQSDYENKKVSIIGGGNSGFETADHLAGHAAIVHMHADNGFKLAWDTHFPGDLRAINNSIIDMFHLKSIHGLRKATPTKIEEIFVDGKRQLKMHFDQDLPNWSPPRTAHLSDTYDDVIFCTGWYYIIDEMWDDSCKPEISACGKYPTQKATWESTNIDNLFFAGTCTQGRDRRAASSFIHGFRYSAKCLALMLNHLRHGDPLPQENFNNIDMDQITKFIANRLSTTSALYQLNYGVLCDLLVFNPEENVANKKVESITSIKGSAKYYYELPTEWALNTPAFKNQEHVWVVILKDGKSNYPQWQQALDFTTPPNMLDFDLPCQGFIQPIIRRYRFGELISETALGGNFVVRLDQHQLSGDLNPTRSLNKMKKLLCDEFNVNHDSIVDMMYTEADMESKFTLWDDSKIAAHKRTEQEKLAVKPCVQGGLNPPKWQRSGKDFSLELMPEH</sequence>
<evidence type="ECO:0000313" key="5">
    <source>
        <dbReference type="Proteomes" id="UP000014760"/>
    </source>
</evidence>
<dbReference type="Proteomes" id="UP000014760">
    <property type="component" value="Unassembled WGS sequence"/>
</dbReference>
<dbReference type="InterPro" id="IPR050982">
    <property type="entry name" value="Auxin_biosynth/cation_transpt"/>
</dbReference>
<dbReference type="InterPro" id="IPR036188">
    <property type="entry name" value="FAD/NAD-bd_sf"/>
</dbReference>
<proteinExistence type="predicted"/>
<evidence type="ECO:0000256" key="2">
    <source>
        <dbReference type="SAM" id="MobiDB-lite"/>
    </source>
</evidence>
<dbReference type="OrthoDB" id="6281436at2759"/>
<keyword evidence="5" id="KW-1185">Reference proteome</keyword>
<accession>R7U9E1</accession>
<name>R7U9E1_CAPTE</name>
<reference evidence="4" key="3">
    <citation type="submission" date="2015-06" db="UniProtKB">
        <authorList>
            <consortium name="EnsemblMetazoa"/>
        </authorList>
    </citation>
    <scope>IDENTIFICATION</scope>
</reference>
<feature type="region of interest" description="Disordered" evidence="2">
    <location>
        <begin position="612"/>
        <end position="631"/>
    </location>
</feature>
<dbReference type="PANTHER" id="PTHR43539:SF23">
    <property type="entry name" value="FAD-DEPENDENT OXIDOREDUCTASE DOMAIN-CONTAINING PROTEIN 2"/>
    <property type="match status" value="1"/>
</dbReference>
<dbReference type="SUPFAM" id="SSF51905">
    <property type="entry name" value="FAD/NAD(P)-binding domain"/>
    <property type="match status" value="1"/>
</dbReference>
<dbReference type="PANTHER" id="PTHR43539">
    <property type="entry name" value="FLAVIN-BINDING MONOOXYGENASE-LIKE PROTEIN (AFU_ORTHOLOGUE AFUA_4G09220)"/>
    <property type="match status" value="1"/>
</dbReference>
<dbReference type="GO" id="GO:0050660">
    <property type="term" value="F:flavin adenine dinucleotide binding"/>
    <property type="evidence" value="ECO:0007669"/>
    <property type="project" value="TreeGrafter"/>
</dbReference>
<dbReference type="GO" id="GO:0004497">
    <property type="term" value="F:monooxygenase activity"/>
    <property type="evidence" value="ECO:0007669"/>
    <property type="project" value="TreeGrafter"/>
</dbReference>
<evidence type="ECO:0000313" key="4">
    <source>
        <dbReference type="EnsemblMetazoa" id="CapteP226863"/>
    </source>
</evidence>